<keyword evidence="12" id="KW-1185">Reference proteome</keyword>
<evidence type="ECO:0000256" key="10">
    <source>
        <dbReference type="SAM" id="MobiDB-lite"/>
    </source>
</evidence>
<evidence type="ECO:0000256" key="9">
    <source>
        <dbReference type="ARBA" id="ARBA00033342"/>
    </source>
</evidence>
<evidence type="ECO:0000256" key="5">
    <source>
        <dbReference type="ARBA" id="ARBA00022475"/>
    </source>
</evidence>
<protein>
    <recommendedName>
        <fullName evidence="3">Membrane protein insertase YidC</fullName>
    </recommendedName>
    <alternativeName>
        <fullName evidence="9">Foldase YidC</fullName>
    </alternativeName>
    <alternativeName>
        <fullName evidence="8">Membrane integrase YidC</fullName>
    </alternativeName>
</protein>
<dbReference type="GO" id="GO:0015031">
    <property type="term" value="P:protein transport"/>
    <property type="evidence" value="ECO:0007669"/>
    <property type="project" value="UniProtKB-KW"/>
</dbReference>
<dbReference type="EMBL" id="VPFD01000021">
    <property type="protein sequence ID" value="TXF97932.1"/>
    <property type="molecule type" value="Genomic_DNA"/>
</dbReference>
<dbReference type="RefSeq" id="WP_147936166.1">
    <property type="nucleotide sequence ID" value="NZ_VPFD01000021.1"/>
</dbReference>
<dbReference type="Gene3D" id="2.70.98.90">
    <property type="match status" value="1"/>
</dbReference>
<comment type="similarity">
    <text evidence="2">Belongs to the OXA1/ALB3/YidC family. Type 1 subfamily.</text>
</comment>
<dbReference type="AlphaFoldDB" id="A0A5C7FQ71"/>
<accession>A0A5C7FQ71</accession>
<evidence type="ECO:0000313" key="11">
    <source>
        <dbReference type="EMBL" id="TXF97932.1"/>
    </source>
</evidence>
<keyword evidence="5" id="KW-0472">Membrane</keyword>
<dbReference type="InterPro" id="IPR038221">
    <property type="entry name" value="YidC_periplasmic_sf"/>
</dbReference>
<evidence type="ECO:0000256" key="2">
    <source>
        <dbReference type="ARBA" id="ARBA00010527"/>
    </source>
</evidence>
<evidence type="ECO:0000256" key="1">
    <source>
        <dbReference type="ARBA" id="ARBA00004651"/>
    </source>
</evidence>
<evidence type="ECO:0000256" key="8">
    <source>
        <dbReference type="ARBA" id="ARBA00033245"/>
    </source>
</evidence>
<keyword evidence="7" id="KW-0143">Chaperone</keyword>
<keyword evidence="6" id="KW-0653">Protein transport</keyword>
<evidence type="ECO:0000313" key="12">
    <source>
        <dbReference type="Proteomes" id="UP000321413"/>
    </source>
</evidence>
<feature type="region of interest" description="Disordered" evidence="10">
    <location>
        <begin position="146"/>
        <end position="170"/>
    </location>
</feature>
<name>A0A5C7FQ71_9BURK</name>
<evidence type="ECO:0000256" key="6">
    <source>
        <dbReference type="ARBA" id="ARBA00022927"/>
    </source>
</evidence>
<evidence type="ECO:0000256" key="4">
    <source>
        <dbReference type="ARBA" id="ARBA00022448"/>
    </source>
</evidence>
<comment type="caution">
    <text evidence="11">The sequence shown here is derived from an EMBL/GenBank/DDBJ whole genome shotgun (WGS) entry which is preliminary data.</text>
</comment>
<organism evidence="11 12">
    <name type="scientific">Massilia arenae</name>
    <dbReference type="NCBI Taxonomy" id="2603288"/>
    <lineage>
        <taxon>Bacteria</taxon>
        <taxon>Pseudomonadati</taxon>
        <taxon>Pseudomonadota</taxon>
        <taxon>Betaproteobacteria</taxon>
        <taxon>Burkholderiales</taxon>
        <taxon>Oxalobacteraceae</taxon>
        <taxon>Telluria group</taxon>
        <taxon>Massilia</taxon>
    </lineage>
</organism>
<dbReference type="Proteomes" id="UP000321413">
    <property type="component" value="Unassembled WGS sequence"/>
</dbReference>
<evidence type="ECO:0000256" key="3">
    <source>
        <dbReference type="ARBA" id="ARBA00015325"/>
    </source>
</evidence>
<proteinExistence type="inferred from homology"/>
<sequence length="580" mass="59807">MASGIIDNGFIKFGFSDAGTLGYGSNQTPGIFYDATGKFNYPKNADFLTPGSPRESFSIKIGSTVHSNQNESFMYPSIPTKVSQSLIKADGKTYGSITAVSTVNGLEITQVYSVDADDTIINMSVTVKNTTGATINNVKYSRGIDPDVDSPLGTTSTNNTQGTTGVSNNDLVLSEGPISHRIIGFYTNDPMAHNTSVTRSWSLDPDDALSGKNDGVGDNTINIGFNLGNIPAGQSKSFNFAYVFVASPAQIKEVIATVPASNPAPTFTAFDAALTTGDEDSQVKITYADLLARGNEADKNADDSAGSVPAFVVKAITSGTLLIGATIETAKAWAVNSNDVIDANNNAFWTPAANANGVLNAFTVVARDAEGAISATPVQATVTITPVNDTPAFKAGATLTPVLEDAIDARGLTIDAMLAPSFRDVDAGASLGGVVVIGNDADPAHGKWTYSIDNGTTWHAVGAVSDVAGLVLPASAKLRFEAEADWHGTPAPLEVLPVDNAYGGGFSDGNTRVTFDSTTDAATSGVGSHPVNIDTAIISVNDKPVFTSDAGAASLTETAAFDSALVPSQVELASGPSMAS</sequence>
<dbReference type="GO" id="GO:0005886">
    <property type="term" value="C:plasma membrane"/>
    <property type="evidence" value="ECO:0007669"/>
    <property type="project" value="UniProtKB-SubCell"/>
</dbReference>
<keyword evidence="5" id="KW-1003">Cell membrane</keyword>
<evidence type="ECO:0000256" key="7">
    <source>
        <dbReference type="ARBA" id="ARBA00023186"/>
    </source>
</evidence>
<feature type="compositionally biased region" description="Low complexity" evidence="10">
    <location>
        <begin position="153"/>
        <end position="169"/>
    </location>
</feature>
<gene>
    <name evidence="11" type="ORF">FVD38_18410</name>
</gene>
<reference evidence="11 12" key="1">
    <citation type="submission" date="2019-08" db="EMBL/GenBank/DDBJ databases">
        <title>Massilia golmudensis sp. nov., isolated from sand in the Qinghai-Tibetan Plateau.</title>
        <authorList>
            <person name="Zhang B."/>
        </authorList>
    </citation>
    <scope>NUCLEOTIDE SEQUENCE [LARGE SCALE GENOMIC DNA]</scope>
    <source>
        <strain evidence="11 12">GEM5</strain>
    </source>
</reference>
<comment type="subcellular location">
    <subcellularLocation>
        <location evidence="1">Cell membrane</location>
        <topology evidence="1">Multi-pass membrane protein</topology>
    </subcellularLocation>
</comment>
<keyword evidence="4" id="KW-0813">Transport</keyword>